<accession>A0ABV7ACT0</accession>
<dbReference type="PANTHER" id="PTHR23521:SF3">
    <property type="entry name" value="MFS TRANSPORTER"/>
    <property type="match status" value="1"/>
</dbReference>
<dbReference type="RefSeq" id="WP_377831774.1">
    <property type="nucleotide sequence ID" value="NZ_JBHRSK010000004.1"/>
</dbReference>
<evidence type="ECO:0000313" key="8">
    <source>
        <dbReference type="EMBL" id="MFC2967134.1"/>
    </source>
</evidence>
<proteinExistence type="predicted"/>
<dbReference type="Gene3D" id="1.20.1250.20">
    <property type="entry name" value="MFS general substrate transporter like domains"/>
    <property type="match status" value="2"/>
</dbReference>
<gene>
    <name evidence="8" type="ORF">ACFOES_03435</name>
</gene>
<evidence type="ECO:0000313" key="9">
    <source>
        <dbReference type="Proteomes" id="UP001595443"/>
    </source>
</evidence>
<feature type="transmembrane region" description="Helical" evidence="6">
    <location>
        <begin position="42"/>
        <end position="61"/>
    </location>
</feature>
<comment type="caution">
    <text evidence="8">The sequence shown here is derived from an EMBL/GenBank/DDBJ whole genome shotgun (WGS) entry which is preliminary data.</text>
</comment>
<dbReference type="Proteomes" id="UP001595443">
    <property type="component" value="Unassembled WGS sequence"/>
</dbReference>
<evidence type="ECO:0000256" key="3">
    <source>
        <dbReference type="ARBA" id="ARBA00022989"/>
    </source>
</evidence>
<evidence type="ECO:0000256" key="4">
    <source>
        <dbReference type="ARBA" id="ARBA00023136"/>
    </source>
</evidence>
<dbReference type="InterPro" id="IPR020846">
    <property type="entry name" value="MFS_dom"/>
</dbReference>
<evidence type="ECO:0000256" key="2">
    <source>
        <dbReference type="ARBA" id="ARBA00022692"/>
    </source>
</evidence>
<feature type="transmembrane region" description="Helical" evidence="6">
    <location>
        <begin position="97"/>
        <end position="120"/>
    </location>
</feature>
<name>A0ABV7ACT0_9RHOB</name>
<dbReference type="InterPro" id="IPR005828">
    <property type="entry name" value="MFS_sugar_transport-like"/>
</dbReference>
<feature type="transmembrane region" description="Helical" evidence="6">
    <location>
        <begin position="265"/>
        <end position="283"/>
    </location>
</feature>
<comment type="subcellular location">
    <subcellularLocation>
        <location evidence="1">Membrane</location>
    </subcellularLocation>
</comment>
<organism evidence="8 9">
    <name type="scientific">Acidimangrovimonas pyrenivorans</name>
    <dbReference type="NCBI Taxonomy" id="2030798"/>
    <lineage>
        <taxon>Bacteria</taxon>
        <taxon>Pseudomonadati</taxon>
        <taxon>Pseudomonadota</taxon>
        <taxon>Alphaproteobacteria</taxon>
        <taxon>Rhodobacterales</taxon>
        <taxon>Paracoccaceae</taxon>
        <taxon>Acidimangrovimonas</taxon>
    </lineage>
</organism>
<dbReference type="PANTHER" id="PTHR23521">
    <property type="entry name" value="TRANSPORTER MFS SUPERFAMILY"/>
    <property type="match status" value="1"/>
</dbReference>
<reference evidence="9" key="1">
    <citation type="journal article" date="2019" name="Int. J. Syst. Evol. Microbiol.">
        <title>The Global Catalogue of Microorganisms (GCM) 10K type strain sequencing project: providing services to taxonomists for standard genome sequencing and annotation.</title>
        <authorList>
            <consortium name="The Broad Institute Genomics Platform"/>
            <consortium name="The Broad Institute Genome Sequencing Center for Infectious Disease"/>
            <person name="Wu L."/>
            <person name="Ma J."/>
        </authorList>
    </citation>
    <scope>NUCLEOTIDE SEQUENCE [LARGE SCALE GENOMIC DNA]</scope>
    <source>
        <strain evidence="9">KCTC 62192</strain>
    </source>
</reference>
<feature type="transmembrane region" description="Helical" evidence="6">
    <location>
        <begin position="235"/>
        <end position="253"/>
    </location>
</feature>
<evidence type="ECO:0000256" key="5">
    <source>
        <dbReference type="SAM" id="MobiDB-lite"/>
    </source>
</evidence>
<feature type="transmembrane region" description="Helical" evidence="6">
    <location>
        <begin position="158"/>
        <end position="180"/>
    </location>
</feature>
<dbReference type="SUPFAM" id="SSF103473">
    <property type="entry name" value="MFS general substrate transporter"/>
    <property type="match status" value="1"/>
</dbReference>
<feature type="transmembrane region" description="Helical" evidence="6">
    <location>
        <begin position="323"/>
        <end position="343"/>
    </location>
</feature>
<feature type="domain" description="Major facilitator superfamily (MFS) profile" evidence="7">
    <location>
        <begin position="1"/>
        <end position="379"/>
    </location>
</feature>
<dbReference type="InterPro" id="IPR036259">
    <property type="entry name" value="MFS_trans_sf"/>
</dbReference>
<dbReference type="PROSITE" id="PS50850">
    <property type="entry name" value="MFS"/>
    <property type="match status" value="1"/>
</dbReference>
<dbReference type="InterPro" id="IPR011701">
    <property type="entry name" value="MFS"/>
</dbReference>
<feature type="region of interest" description="Disordered" evidence="5">
    <location>
        <begin position="411"/>
        <end position="435"/>
    </location>
</feature>
<keyword evidence="4 6" id="KW-0472">Membrane</keyword>
<evidence type="ECO:0000256" key="1">
    <source>
        <dbReference type="ARBA" id="ARBA00004370"/>
    </source>
</evidence>
<feature type="transmembrane region" description="Helical" evidence="6">
    <location>
        <begin position="201"/>
        <end position="223"/>
    </location>
</feature>
<keyword evidence="3 6" id="KW-1133">Transmembrane helix</keyword>
<feature type="transmembrane region" description="Helical" evidence="6">
    <location>
        <begin position="73"/>
        <end position="91"/>
    </location>
</feature>
<sequence>MIRVMATSWPLLTGVMLLMVGNGVQGSLLGIRGALEGFSTFQLSVVMSAYFLGFLGGSRMAPDLIRRVGHVRVFAALGSLISAVLVLYPVLPQWQSWAIMRVLVGFCFSGVYVTAESWLNNAATNETRGQSLSLYMIVQMIGIVASQALLNVGDPSGFTLFVIPSVLVSLAFTPILLSIAPAPVFETTQPLSFRKLYQVSPLGCVGMFLTGGVFSAMFGMASVWGTQAGLSVRDISIFIGAMYVGGMLMQYPVGRMSDRIDRRKLILGLTAVGAAAMAATAFATLPFLLMIGVALALGGIANPLYSLILAYTNDFLEADDMAAASGGLIFINGLGAILGPMITGWMMGMVGPGGFFLYIAVLMAALAAYAAWRMTQRAATPTEETGAFATIAPTASAYAVEAVMEYVQEEAEAEAEARAEEEAREEAAVHETPAA</sequence>
<dbReference type="InterPro" id="IPR047200">
    <property type="entry name" value="MFS_YcaD-like"/>
</dbReference>
<keyword evidence="2 6" id="KW-0812">Transmembrane</keyword>
<feature type="compositionally biased region" description="Basic and acidic residues" evidence="5">
    <location>
        <begin position="415"/>
        <end position="429"/>
    </location>
</feature>
<dbReference type="Pfam" id="PF07690">
    <property type="entry name" value="MFS_1"/>
    <property type="match status" value="1"/>
</dbReference>
<dbReference type="EMBL" id="JBHRSK010000004">
    <property type="protein sequence ID" value="MFC2967134.1"/>
    <property type="molecule type" value="Genomic_DNA"/>
</dbReference>
<dbReference type="CDD" id="cd17477">
    <property type="entry name" value="MFS_YcaD_like"/>
    <property type="match status" value="1"/>
</dbReference>
<dbReference type="Pfam" id="PF00083">
    <property type="entry name" value="Sugar_tr"/>
    <property type="match status" value="1"/>
</dbReference>
<evidence type="ECO:0000256" key="6">
    <source>
        <dbReference type="SAM" id="Phobius"/>
    </source>
</evidence>
<feature type="transmembrane region" description="Helical" evidence="6">
    <location>
        <begin position="289"/>
        <end position="311"/>
    </location>
</feature>
<feature type="transmembrane region" description="Helical" evidence="6">
    <location>
        <begin position="355"/>
        <end position="372"/>
    </location>
</feature>
<keyword evidence="9" id="KW-1185">Reference proteome</keyword>
<evidence type="ECO:0000259" key="7">
    <source>
        <dbReference type="PROSITE" id="PS50850"/>
    </source>
</evidence>
<feature type="transmembrane region" description="Helical" evidence="6">
    <location>
        <begin position="132"/>
        <end position="152"/>
    </location>
</feature>
<protein>
    <submittedName>
        <fullName evidence="8">MFS transporter</fullName>
    </submittedName>
</protein>